<proteinExistence type="predicted"/>
<reference evidence="2" key="1">
    <citation type="submission" date="2016-10" db="EMBL/GenBank/DDBJ databases">
        <authorList>
            <person name="Varghese N."/>
            <person name="Submissions S."/>
        </authorList>
    </citation>
    <scope>NUCLEOTIDE SEQUENCE [LARGE SCALE GENOMIC DNA]</scope>
    <source>
        <strain evidence="2">DSM 21789</strain>
    </source>
</reference>
<keyword evidence="2" id="KW-1185">Reference proteome</keyword>
<dbReference type="OrthoDB" id="1334095at2"/>
<dbReference type="Proteomes" id="UP000199604">
    <property type="component" value="Unassembled WGS sequence"/>
</dbReference>
<organism evidence="1 2">
    <name type="scientific">Flavobacterium swingsii</name>
    <dbReference type="NCBI Taxonomy" id="498292"/>
    <lineage>
        <taxon>Bacteria</taxon>
        <taxon>Pseudomonadati</taxon>
        <taxon>Bacteroidota</taxon>
        <taxon>Flavobacteriia</taxon>
        <taxon>Flavobacteriales</taxon>
        <taxon>Flavobacteriaceae</taxon>
        <taxon>Flavobacterium</taxon>
    </lineage>
</organism>
<protein>
    <submittedName>
        <fullName evidence="1">Uncharacterized protein</fullName>
    </submittedName>
</protein>
<sequence>MRFSNKASRYLSKLKRNKYFVVGREELVDYFKMNIIPEFEKIIEFQIDFSGLALTIENKKSLKLAFFI</sequence>
<evidence type="ECO:0000313" key="1">
    <source>
        <dbReference type="EMBL" id="SFB28227.1"/>
    </source>
</evidence>
<dbReference type="RefSeq" id="WP_091477478.1">
    <property type="nucleotide sequence ID" value="NZ_FOJT01000006.1"/>
</dbReference>
<accession>A0A1I0ZRR6</accession>
<dbReference type="AlphaFoldDB" id="A0A1I0ZRR6"/>
<gene>
    <name evidence="1" type="ORF">SAMN05660845_2383</name>
</gene>
<evidence type="ECO:0000313" key="2">
    <source>
        <dbReference type="Proteomes" id="UP000199604"/>
    </source>
</evidence>
<dbReference type="EMBL" id="FOJT01000006">
    <property type="protein sequence ID" value="SFB28227.1"/>
    <property type="molecule type" value="Genomic_DNA"/>
</dbReference>
<name>A0A1I0ZRR6_9FLAO</name>